<dbReference type="Pfam" id="PF13589">
    <property type="entry name" value="HATPase_c_3"/>
    <property type="match status" value="1"/>
</dbReference>
<dbReference type="PANTHER" id="PTHR10073:SF52">
    <property type="entry name" value="MISMATCH REPAIR ENDONUCLEASE PMS2"/>
    <property type="match status" value="1"/>
</dbReference>
<dbReference type="InterPro" id="IPR036890">
    <property type="entry name" value="HATPase_C_sf"/>
</dbReference>
<comment type="similarity">
    <text evidence="1">Belongs to the DNA mismatch repair MutL/HexB family.</text>
</comment>
<dbReference type="GeneID" id="77676354"/>
<dbReference type="Gene3D" id="3.30.1540.20">
    <property type="entry name" value="MutL, C-terminal domain, dimerisation subdomain"/>
    <property type="match status" value="1"/>
</dbReference>
<dbReference type="InterPro" id="IPR042120">
    <property type="entry name" value="MutL_C_dimsub"/>
</dbReference>
<dbReference type="Pfam" id="PF08676">
    <property type="entry name" value="MutL_C"/>
    <property type="match status" value="1"/>
</dbReference>
<dbReference type="Proteomes" id="UP000054524">
    <property type="component" value="Unassembled WGS sequence"/>
</dbReference>
<dbReference type="SUPFAM" id="SSF55874">
    <property type="entry name" value="ATPase domain of HSP90 chaperone/DNA topoisomerase II/histidine kinase"/>
    <property type="match status" value="1"/>
</dbReference>
<dbReference type="GO" id="GO:0005524">
    <property type="term" value="F:ATP binding"/>
    <property type="evidence" value="ECO:0007669"/>
    <property type="project" value="InterPro"/>
</dbReference>
<dbReference type="GO" id="GO:0140664">
    <property type="term" value="F:ATP-dependent DNA damage sensor activity"/>
    <property type="evidence" value="ECO:0007669"/>
    <property type="project" value="InterPro"/>
</dbReference>
<dbReference type="Gene3D" id="3.30.565.10">
    <property type="entry name" value="Histidine kinase-like ATPase, C-terminal domain"/>
    <property type="match status" value="1"/>
</dbReference>
<name>A0A086J294_NEMA1</name>
<proteinExistence type="inferred from homology"/>
<keyword evidence="4" id="KW-1185">Reference proteome</keyword>
<evidence type="ECO:0000313" key="4">
    <source>
        <dbReference type="Proteomes" id="UP000054524"/>
    </source>
</evidence>
<accession>A0A086J294</accession>
<evidence type="ECO:0000259" key="2">
    <source>
        <dbReference type="SMART" id="SM00853"/>
    </source>
</evidence>
<dbReference type="HOGENOM" id="CLU_004131_0_2_1"/>
<dbReference type="InterPro" id="IPR014790">
    <property type="entry name" value="MutL_C"/>
</dbReference>
<dbReference type="GO" id="GO:0016887">
    <property type="term" value="F:ATP hydrolysis activity"/>
    <property type="evidence" value="ECO:0007669"/>
    <property type="project" value="InterPro"/>
</dbReference>
<protein>
    <recommendedName>
        <fullName evidence="2">MutL C-terminal dimerisation domain-containing protein</fullName>
    </recommendedName>
</protein>
<dbReference type="SUPFAM" id="SSF118116">
    <property type="entry name" value="DNA mismatch repair protein MutL"/>
    <property type="match status" value="1"/>
</dbReference>
<dbReference type="GO" id="GO:0006298">
    <property type="term" value="P:mismatch repair"/>
    <property type="evidence" value="ECO:0007669"/>
    <property type="project" value="InterPro"/>
</dbReference>
<dbReference type="InterPro" id="IPR037198">
    <property type="entry name" value="MutL_C_sf"/>
</dbReference>
<dbReference type="SMART" id="SM00853">
    <property type="entry name" value="MutL_C"/>
    <property type="match status" value="1"/>
</dbReference>
<dbReference type="EMBL" id="AKIJ01000003">
    <property type="protein sequence ID" value="KFG26262.1"/>
    <property type="molecule type" value="Genomic_DNA"/>
</dbReference>
<evidence type="ECO:0000313" key="3">
    <source>
        <dbReference type="EMBL" id="KFG26262.1"/>
    </source>
</evidence>
<dbReference type="AlphaFoldDB" id="A0A086J294"/>
<sequence>MIKILSNEDTAAIQTEQILPDIYTLVNELIRNSIDSSSTAIVVTICATNKNIVYAVEDNGAGIEVNEHFLMKGGTSKYKEPNKYGYKGMVLYSLKTVSDFTINTKNNGKSTMISAKNQTVCVLEGYKDTEGTSISISNYYALKPIRHNYLLSNLNKNMQQIVEMLRKYNTVHNVHFKLYKNQNILYNTPYNLLNQKMSITEKLIQIYNVQRCRVIVFTGRHSTVEYIVEMECIQEMKKNKRERKTVGVIHNKVRLFENKRIEKALHDSVNINGRVYYNIEINEEKEISVLSEIGRISKYNIQSIIENSGSTEKIMINLNEEEVNQNAGSNNEVTKTLGMENEKPNKIGIRNDIMQAGVSKSSKVENLEDGAGEESERNICDHNNRNFEEVYSMCPGKTKKDESVQAVVIDKNECLVSHKYEDGIGLSIQEISMLKIVGQFNNGFILCTLVKESNIHMYIIDQHAADEAVNYEHLRSTIVYKRQKLIHPIAIGISEYDAHLLRENTRCIEKHGFILNEEKTQIIEAPAYENTIFGSQELLEIVERIKEGRFKEEEPVIVFTSLRKVLASKACRSSIMIGDVLNMQQMNKIVKGLSKTTRPWNCPHGRPTILLLQGKKVKL</sequence>
<dbReference type="RefSeq" id="XP_052904817.1">
    <property type="nucleotide sequence ID" value="XM_053049012.1"/>
</dbReference>
<comment type="caution">
    <text evidence="3">The sequence shown here is derived from an EMBL/GenBank/DDBJ whole genome shotgun (WGS) entry which is preliminary data.</text>
</comment>
<dbReference type="InterPro" id="IPR038973">
    <property type="entry name" value="MutL/Mlh/Pms-like"/>
</dbReference>
<dbReference type="InterPro" id="IPR042121">
    <property type="entry name" value="MutL_C_regsub"/>
</dbReference>
<dbReference type="GO" id="GO:0032389">
    <property type="term" value="C:MutLalpha complex"/>
    <property type="evidence" value="ECO:0007669"/>
    <property type="project" value="TreeGrafter"/>
</dbReference>
<dbReference type="Gene3D" id="3.30.1370.100">
    <property type="entry name" value="MutL, C-terminal domain, regulatory subdomain"/>
    <property type="match status" value="1"/>
</dbReference>
<feature type="domain" description="MutL C-terminal dimerisation" evidence="2">
    <location>
        <begin position="436"/>
        <end position="581"/>
    </location>
</feature>
<reference evidence="3 4" key="1">
    <citation type="journal article" date="2014" name="Genome Announc.">
        <title>Genome Sequence of the Microsporidian Species Nematocida sp1 Strain ERTm6 (ATCC PRA-372).</title>
        <authorList>
            <person name="Bakowski M.A."/>
            <person name="Priest M."/>
            <person name="Young S."/>
            <person name="Cuomo C.A."/>
            <person name="Troemel E.R."/>
        </authorList>
    </citation>
    <scope>NUCLEOTIDE SEQUENCE [LARGE SCALE GENOMIC DNA]</scope>
    <source>
        <strain evidence="3 4">ERTm6</strain>
    </source>
</reference>
<evidence type="ECO:0000256" key="1">
    <source>
        <dbReference type="ARBA" id="ARBA00006082"/>
    </source>
</evidence>
<gene>
    <name evidence="3" type="ORF">NESG_01381</name>
</gene>
<organism evidence="3 4">
    <name type="scientific">Nematocida ausubeli (strain ATCC PRA-371 / ERTm2)</name>
    <name type="common">Nematode killer fungus</name>
    <dbReference type="NCBI Taxonomy" id="1913371"/>
    <lineage>
        <taxon>Eukaryota</taxon>
        <taxon>Fungi</taxon>
        <taxon>Fungi incertae sedis</taxon>
        <taxon>Microsporidia</taxon>
        <taxon>Nematocida</taxon>
    </lineage>
</organism>
<dbReference type="PANTHER" id="PTHR10073">
    <property type="entry name" value="DNA MISMATCH REPAIR PROTEIN MLH, PMS, MUTL"/>
    <property type="match status" value="1"/>
</dbReference>